<dbReference type="EMBL" id="JAULSN010000006">
    <property type="protein sequence ID" value="KAK3369404.1"/>
    <property type="molecule type" value="Genomic_DNA"/>
</dbReference>
<organism evidence="1 2">
    <name type="scientific">Lasiosphaeria ovina</name>
    <dbReference type="NCBI Taxonomy" id="92902"/>
    <lineage>
        <taxon>Eukaryota</taxon>
        <taxon>Fungi</taxon>
        <taxon>Dikarya</taxon>
        <taxon>Ascomycota</taxon>
        <taxon>Pezizomycotina</taxon>
        <taxon>Sordariomycetes</taxon>
        <taxon>Sordariomycetidae</taxon>
        <taxon>Sordariales</taxon>
        <taxon>Lasiosphaeriaceae</taxon>
        <taxon>Lasiosphaeria</taxon>
    </lineage>
</organism>
<evidence type="ECO:0000313" key="1">
    <source>
        <dbReference type="EMBL" id="KAK3369404.1"/>
    </source>
</evidence>
<sequence length="138" mass="16075">MTIKNWPKDHSVRVPNKISYEISPRGYEQWGYEIEDDNILTSLRERLEQPLERHRALEKISELVYFTTAQLSHDLRYRPPEQVSGDFLPYVAAYAQHLIAVRYDIGVVNQAPVDIVVSYYTCCINHLNLNLDQPVSDI</sequence>
<dbReference type="Proteomes" id="UP001287356">
    <property type="component" value="Unassembled WGS sequence"/>
</dbReference>
<name>A0AAE0N4R6_9PEZI</name>
<reference evidence="1" key="2">
    <citation type="submission" date="2023-06" db="EMBL/GenBank/DDBJ databases">
        <authorList>
            <consortium name="Lawrence Berkeley National Laboratory"/>
            <person name="Haridas S."/>
            <person name="Hensen N."/>
            <person name="Bonometti L."/>
            <person name="Westerberg I."/>
            <person name="Brannstrom I.O."/>
            <person name="Guillou S."/>
            <person name="Cros-Aarteil S."/>
            <person name="Calhoun S."/>
            <person name="Kuo A."/>
            <person name="Mondo S."/>
            <person name="Pangilinan J."/>
            <person name="Riley R."/>
            <person name="Labutti K."/>
            <person name="Andreopoulos B."/>
            <person name="Lipzen A."/>
            <person name="Chen C."/>
            <person name="Yanf M."/>
            <person name="Daum C."/>
            <person name="Ng V."/>
            <person name="Clum A."/>
            <person name="Steindorff A."/>
            <person name="Ohm R."/>
            <person name="Martin F."/>
            <person name="Silar P."/>
            <person name="Natvig D."/>
            <person name="Lalanne C."/>
            <person name="Gautier V."/>
            <person name="Ament-Velasquez S.L."/>
            <person name="Kruys A."/>
            <person name="Hutchinson M.I."/>
            <person name="Powell A.J."/>
            <person name="Barry K."/>
            <person name="Miller A.N."/>
            <person name="Grigoriev I.V."/>
            <person name="Debuchy R."/>
            <person name="Gladieux P."/>
            <person name="Thoren M.H."/>
            <person name="Johannesson H."/>
        </authorList>
    </citation>
    <scope>NUCLEOTIDE SEQUENCE</scope>
    <source>
        <strain evidence="1">CBS 958.72</strain>
    </source>
</reference>
<protein>
    <submittedName>
        <fullName evidence="1">Uncharacterized protein</fullName>
    </submittedName>
</protein>
<comment type="caution">
    <text evidence="1">The sequence shown here is derived from an EMBL/GenBank/DDBJ whole genome shotgun (WGS) entry which is preliminary data.</text>
</comment>
<proteinExistence type="predicted"/>
<keyword evidence="2" id="KW-1185">Reference proteome</keyword>
<evidence type="ECO:0000313" key="2">
    <source>
        <dbReference type="Proteomes" id="UP001287356"/>
    </source>
</evidence>
<gene>
    <name evidence="1" type="ORF">B0T24DRAFT_596151</name>
</gene>
<accession>A0AAE0N4R6</accession>
<dbReference type="AlphaFoldDB" id="A0AAE0N4R6"/>
<reference evidence="1" key="1">
    <citation type="journal article" date="2023" name="Mol. Phylogenet. Evol.">
        <title>Genome-scale phylogeny and comparative genomics of the fungal order Sordariales.</title>
        <authorList>
            <person name="Hensen N."/>
            <person name="Bonometti L."/>
            <person name="Westerberg I."/>
            <person name="Brannstrom I.O."/>
            <person name="Guillou S."/>
            <person name="Cros-Aarteil S."/>
            <person name="Calhoun S."/>
            <person name="Haridas S."/>
            <person name="Kuo A."/>
            <person name="Mondo S."/>
            <person name="Pangilinan J."/>
            <person name="Riley R."/>
            <person name="LaButti K."/>
            <person name="Andreopoulos B."/>
            <person name="Lipzen A."/>
            <person name="Chen C."/>
            <person name="Yan M."/>
            <person name="Daum C."/>
            <person name="Ng V."/>
            <person name="Clum A."/>
            <person name="Steindorff A."/>
            <person name="Ohm R.A."/>
            <person name="Martin F."/>
            <person name="Silar P."/>
            <person name="Natvig D.O."/>
            <person name="Lalanne C."/>
            <person name="Gautier V."/>
            <person name="Ament-Velasquez S.L."/>
            <person name="Kruys A."/>
            <person name="Hutchinson M.I."/>
            <person name="Powell A.J."/>
            <person name="Barry K."/>
            <person name="Miller A.N."/>
            <person name="Grigoriev I.V."/>
            <person name="Debuchy R."/>
            <person name="Gladieux P."/>
            <person name="Hiltunen Thoren M."/>
            <person name="Johannesson H."/>
        </authorList>
    </citation>
    <scope>NUCLEOTIDE SEQUENCE</scope>
    <source>
        <strain evidence="1">CBS 958.72</strain>
    </source>
</reference>